<dbReference type="AlphaFoldDB" id="A0A916J4D6"/>
<comment type="caution">
    <text evidence="1">The sequence shown here is derived from an EMBL/GenBank/DDBJ whole genome shotgun (WGS) entry which is preliminary data.</text>
</comment>
<dbReference type="InterPro" id="IPR010727">
    <property type="entry name" value="DUF1302"/>
</dbReference>
<gene>
    <name evidence="1" type="ORF">GTOL_10139</name>
</gene>
<sequence length="614" mass="66614">MNTAIICKSNPCHSSSRPDFPRWLIATFIAACSAHSVPGNAIDLNAGGLDLTFHGGLTYGTTIRTDNRDSALIQRGNGSRVGVTGTAVGGSNTDDGELNFNKGDTVSTVAKAVGSVDLRRGKYGVAARAKLWHELTLGDSNPAFGNLPNGYSANHPLRDTGFSERAKFSGAVLQDVYVYGSFEPWDKPLALRLGQQFLPWGSGWTITGGISALNPVDLPAVRRAGALPEEMLVPIPALYGKLALDESTALEGFYQFRFRPTALDGCGTFFSTYDYLAPGCNGVVVVPSSAISDRTAVSAGLLAKRAPTPDVSDSGEFGLSLTRKIPELDTDFGILLAEYHSRLPVASAIKTARVIPPFPFLPNDPDGKNPLYFTEYPERIRMLGLTFSTKRDDLTIAGELTYRPNQPVVFNATELLRAFVSNTAPTTLRADGTATPLGGVFHGYDRRKVTQAQLSVSNKFHSLLGAEEAMLAAEAGLKYMNDLPDQATRRYGRQDAFGVGPVNGVCEPGSAAIQCSQEGYVSRRAWGYRLRAGLRYPNIIDQVDFTPAMTFTHDVRGWSYDNGFNEGRRTLGMSLRATYRKMYFGDVTWTPTWGGYFNNARDRSWLAAAAGLRF</sequence>
<organism evidence="1 2">
    <name type="scientific">Georgfuchsia toluolica</name>
    <dbReference type="NCBI Taxonomy" id="424218"/>
    <lineage>
        <taxon>Bacteria</taxon>
        <taxon>Pseudomonadati</taxon>
        <taxon>Pseudomonadota</taxon>
        <taxon>Betaproteobacteria</taxon>
        <taxon>Nitrosomonadales</taxon>
        <taxon>Sterolibacteriaceae</taxon>
        <taxon>Georgfuchsia</taxon>
    </lineage>
</organism>
<name>A0A916J4D6_9PROT</name>
<keyword evidence="2" id="KW-1185">Reference proteome</keyword>
<dbReference type="Proteomes" id="UP000742786">
    <property type="component" value="Unassembled WGS sequence"/>
</dbReference>
<evidence type="ECO:0000313" key="2">
    <source>
        <dbReference type="Proteomes" id="UP000742786"/>
    </source>
</evidence>
<reference evidence="1" key="1">
    <citation type="submission" date="2021-04" db="EMBL/GenBank/DDBJ databases">
        <authorList>
            <person name="Hornung B."/>
        </authorList>
    </citation>
    <scope>NUCLEOTIDE SEQUENCE</scope>
    <source>
        <strain evidence="1">G5G6</strain>
    </source>
</reference>
<evidence type="ECO:0000313" key="1">
    <source>
        <dbReference type="EMBL" id="CAG4882257.1"/>
    </source>
</evidence>
<proteinExistence type="predicted"/>
<dbReference type="EMBL" id="CAJQUM010000001">
    <property type="protein sequence ID" value="CAG4882257.1"/>
    <property type="molecule type" value="Genomic_DNA"/>
</dbReference>
<dbReference type="Pfam" id="PF06980">
    <property type="entry name" value="DUF1302"/>
    <property type="match status" value="1"/>
</dbReference>
<accession>A0A916J4D6</accession>
<protein>
    <recommendedName>
        <fullName evidence="3">DUF1302 domain-containing protein</fullName>
    </recommendedName>
</protein>
<evidence type="ECO:0008006" key="3">
    <source>
        <dbReference type="Google" id="ProtNLM"/>
    </source>
</evidence>